<organism evidence="2 3">
    <name type="scientific">Pleuronectes platessa</name>
    <name type="common">European plaice</name>
    <dbReference type="NCBI Taxonomy" id="8262"/>
    <lineage>
        <taxon>Eukaryota</taxon>
        <taxon>Metazoa</taxon>
        <taxon>Chordata</taxon>
        <taxon>Craniata</taxon>
        <taxon>Vertebrata</taxon>
        <taxon>Euteleostomi</taxon>
        <taxon>Actinopterygii</taxon>
        <taxon>Neopterygii</taxon>
        <taxon>Teleostei</taxon>
        <taxon>Neoteleostei</taxon>
        <taxon>Acanthomorphata</taxon>
        <taxon>Carangaria</taxon>
        <taxon>Pleuronectiformes</taxon>
        <taxon>Pleuronectoidei</taxon>
        <taxon>Pleuronectidae</taxon>
        <taxon>Pleuronectes</taxon>
    </lineage>
</organism>
<evidence type="ECO:0000256" key="1">
    <source>
        <dbReference type="SAM" id="MobiDB-lite"/>
    </source>
</evidence>
<protein>
    <submittedName>
        <fullName evidence="2">Uncharacterized protein</fullName>
    </submittedName>
</protein>
<gene>
    <name evidence="2" type="ORF">PLEPLA_LOCUS6896</name>
</gene>
<comment type="caution">
    <text evidence="2">The sequence shown here is derived from an EMBL/GenBank/DDBJ whole genome shotgun (WGS) entry which is preliminary data.</text>
</comment>
<feature type="compositionally biased region" description="Basic and acidic residues" evidence="1">
    <location>
        <begin position="16"/>
        <end position="26"/>
    </location>
</feature>
<sequence length="121" mass="13377">MAEQVVLILQEGAQISEREERSEKEGGGVVRSSAQSEVRWTSGEPGARAKEGRQRKETEARQSPAEPQTADERSRVRVRSPLRFPQQPKAASGRPEPARNMMLKLLHLVGMLVCSSQGKTV</sequence>
<feature type="region of interest" description="Disordered" evidence="1">
    <location>
        <begin position="12"/>
        <end position="98"/>
    </location>
</feature>
<evidence type="ECO:0000313" key="2">
    <source>
        <dbReference type="EMBL" id="CAB1419068.1"/>
    </source>
</evidence>
<reference evidence="2" key="1">
    <citation type="submission" date="2020-03" db="EMBL/GenBank/DDBJ databases">
        <authorList>
            <person name="Weist P."/>
        </authorList>
    </citation>
    <scope>NUCLEOTIDE SEQUENCE</scope>
</reference>
<feature type="compositionally biased region" description="Basic and acidic residues" evidence="1">
    <location>
        <begin position="47"/>
        <end position="60"/>
    </location>
</feature>
<evidence type="ECO:0000313" key="3">
    <source>
        <dbReference type="Proteomes" id="UP001153269"/>
    </source>
</evidence>
<accession>A0A9N7TWQ5</accession>
<name>A0A9N7TWQ5_PLEPL</name>
<keyword evidence="3" id="KW-1185">Reference proteome</keyword>
<dbReference type="EMBL" id="CADEAL010000361">
    <property type="protein sequence ID" value="CAB1419068.1"/>
    <property type="molecule type" value="Genomic_DNA"/>
</dbReference>
<dbReference type="AlphaFoldDB" id="A0A9N7TWQ5"/>
<proteinExistence type="predicted"/>
<dbReference type="Proteomes" id="UP001153269">
    <property type="component" value="Unassembled WGS sequence"/>
</dbReference>